<evidence type="ECO:0000259" key="1">
    <source>
        <dbReference type="PROSITE" id="PS51746"/>
    </source>
</evidence>
<dbReference type="Gene3D" id="3.60.40.10">
    <property type="entry name" value="PPM-type phosphatase domain"/>
    <property type="match status" value="1"/>
</dbReference>
<dbReference type="PANTHER" id="PTHR47992">
    <property type="entry name" value="PROTEIN PHOSPHATASE"/>
    <property type="match status" value="1"/>
</dbReference>
<organism evidence="2 3">
    <name type="scientific">Chrysochromulina tobinii</name>
    <dbReference type="NCBI Taxonomy" id="1460289"/>
    <lineage>
        <taxon>Eukaryota</taxon>
        <taxon>Haptista</taxon>
        <taxon>Haptophyta</taxon>
        <taxon>Prymnesiophyceae</taxon>
        <taxon>Prymnesiales</taxon>
        <taxon>Chrysochromulinaceae</taxon>
        <taxon>Chrysochromulina</taxon>
    </lineage>
</organism>
<dbReference type="OrthoDB" id="10264738at2759"/>
<proteinExistence type="predicted"/>
<name>A0A0M0J7M2_9EUKA</name>
<dbReference type="SUPFAM" id="SSF81606">
    <property type="entry name" value="PP2C-like"/>
    <property type="match status" value="1"/>
</dbReference>
<keyword evidence="3" id="KW-1185">Reference proteome</keyword>
<dbReference type="Proteomes" id="UP000037460">
    <property type="component" value="Unassembled WGS sequence"/>
</dbReference>
<dbReference type="EMBL" id="JWZX01003285">
    <property type="protein sequence ID" value="KOO22352.1"/>
    <property type="molecule type" value="Genomic_DNA"/>
</dbReference>
<sequence length="608" mass="64537">MDSDTSQLQALTTEERSAIASLALQREDLSLCAFDDALAGRYSARLAIAEVLGLDADERDGNLASFLAEPDHGATVLSSYTSFVQCINAYAAIKARSAAKVNNAILRSTIKWHVQLQRVRARHVITATSAPDDIMSFKGAVADGHATLKGVRRQSIKFRPGGLSIDEHSASSVIMPSPKLTRQQTASSFSVRLSHIDEVDDDETAEGDKNVGGTAGAGVVDDERVDLALTLPAKSSVLAAADAMLADAMPADAMPADAMSTMPLSQRTSGSPTPIPGFHKSVEMGQEDEAEHLPLPSHVVGSFSCHGMDSNKDKINQDCACIVYPCAGDERSALFVVLDGHGDKGDVVSQELLHQLYERISGSSTKGPSWDSTLGDVTLSQQLTDAFEAAHSHLRTYLVDGTTGEVPGTTSGAAAVAMVLRQGRVLLAHSGDCRAVMGTHDAEGTLVSVELTHDHKLENPEEKARIEAAGGWIKPSEVEPYFAPARVYKDKKNRRLGPGLTMSRSLGDLDADEIGVIATPEVAFYSLAKGRDRFIVLASDGVWEFLSSADVVNIVGGFLNRGEPAINAARFLIAKAAVAWASDGDDYRDDITAIVIFLDSLPGALGTA</sequence>
<dbReference type="InterPro" id="IPR015655">
    <property type="entry name" value="PP2C"/>
</dbReference>
<comment type="caution">
    <text evidence="2">The sequence shown here is derived from an EMBL/GenBank/DDBJ whole genome shotgun (WGS) entry which is preliminary data.</text>
</comment>
<evidence type="ECO:0000313" key="2">
    <source>
        <dbReference type="EMBL" id="KOO22352.1"/>
    </source>
</evidence>
<evidence type="ECO:0000313" key="3">
    <source>
        <dbReference type="Proteomes" id="UP000037460"/>
    </source>
</evidence>
<reference evidence="3" key="1">
    <citation type="journal article" date="2015" name="PLoS Genet.">
        <title>Genome Sequence and Transcriptome Analyses of Chrysochromulina tobin: Metabolic Tools for Enhanced Algal Fitness in the Prominent Order Prymnesiales (Haptophyceae).</title>
        <authorList>
            <person name="Hovde B.T."/>
            <person name="Deodato C.R."/>
            <person name="Hunsperger H.M."/>
            <person name="Ryken S.A."/>
            <person name="Yost W."/>
            <person name="Jha R.K."/>
            <person name="Patterson J."/>
            <person name="Monnat R.J. Jr."/>
            <person name="Barlow S.B."/>
            <person name="Starkenburg S.R."/>
            <person name="Cattolico R.A."/>
        </authorList>
    </citation>
    <scope>NUCLEOTIDE SEQUENCE</scope>
    <source>
        <strain evidence="3">CCMP291</strain>
    </source>
</reference>
<dbReference type="GO" id="GO:0004722">
    <property type="term" value="F:protein serine/threonine phosphatase activity"/>
    <property type="evidence" value="ECO:0007669"/>
    <property type="project" value="InterPro"/>
</dbReference>
<gene>
    <name evidence="2" type="ORF">Ctob_007685</name>
</gene>
<dbReference type="InterPro" id="IPR036457">
    <property type="entry name" value="PPM-type-like_dom_sf"/>
</dbReference>
<accession>A0A0M0J7M2</accession>
<dbReference type="InterPro" id="IPR001932">
    <property type="entry name" value="PPM-type_phosphatase-like_dom"/>
</dbReference>
<protein>
    <submittedName>
        <fullName evidence="2">Protein phosphatase</fullName>
    </submittedName>
</protein>
<dbReference type="Pfam" id="PF00481">
    <property type="entry name" value="PP2C"/>
    <property type="match status" value="1"/>
</dbReference>
<feature type="domain" description="PPM-type phosphatase" evidence="1">
    <location>
        <begin position="299"/>
        <end position="598"/>
    </location>
</feature>
<dbReference type="SMART" id="SM00332">
    <property type="entry name" value="PP2Cc"/>
    <property type="match status" value="1"/>
</dbReference>
<dbReference type="CDD" id="cd00143">
    <property type="entry name" value="PP2Cc"/>
    <property type="match status" value="1"/>
</dbReference>
<dbReference type="AlphaFoldDB" id="A0A0M0J7M2"/>
<dbReference type="PROSITE" id="PS51746">
    <property type="entry name" value="PPM_2"/>
    <property type="match status" value="1"/>
</dbReference>